<dbReference type="GO" id="GO:0016491">
    <property type="term" value="F:oxidoreductase activity"/>
    <property type="evidence" value="ECO:0007669"/>
    <property type="project" value="UniProtKB-KW"/>
</dbReference>
<dbReference type="Gene3D" id="3.40.50.720">
    <property type="entry name" value="NAD(P)-binding Rossmann-like Domain"/>
    <property type="match status" value="1"/>
</dbReference>
<comment type="similarity">
    <text evidence="2">Belongs to the short-chain dehydrogenases/reductases (SDR) family.</text>
</comment>
<evidence type="ECO:0000256" key="1">
    <source>
        <dbReference type="ARBA" id="ARBA00023002"/>
    </source>
</evidence>
<dbReference type="OrthoDB" id="4577644at2"/>
<dbReference type="PANTHER" id="PTHR43157">
    <property type="entry name" value="PHOSPHATIDYLINOSITOL-GLYCAN BIOSYNTHESIS CLASS F PROTEIN-RELATED"/>
    <property type="match status" value="1"/>
</dbReference>
<evidence type="ECO:0000313" key="4">
    <source>
        <dbReference type="Proteomes" id="UP000269198"/>
    </source>
</evidence>
<keyword evidence="1" id="KW-0560">Oxidoreductase</keyword>
<protein>
    <submittedName>
        <fullName evidence="3">SDR family oxidoreductase</fullName>
    </submittedName>
</protein>
<dbReference type="InterPro" id="IPR002347">
    <property type="entry name" value="SDR_fam"/>
</dbReference>
<reference evidence="3 4" key="1">
    <citation type="submission" date="2018-11" db="EMBL/GenBank/DDBJ databases">
        <title>The genome draft of YIM 96095.</title>
        <authorList>
            <person name="Tang S.-K."/>
            <person name="Chunyu W.-X."/>
            <person name="Feng Y.-Z."/>
        </authorList>
    </citation>
    <scope>NUCLEOTIDE SEQUENCE [LARGE SCALE GENOMIC DNA]</scope>
    <source>
        <strain evidence="3 4">YIM 96095</strain>
    </source>
</reference>
<dbReference type="PANTHER" id="PTHR43157:SF31">
    <property type="entry name" value="PHOSPHATIDYLINOSITOL-GLYCAN BIOSYNTHESIS CLASS F PROTEIN"/>
    <property type="match status" value="1"/>
</dbReference>
<dbReference type="AlphaFoldDB" id="A0A3N0E8V8"/>
<keyword evidence="4" id="KW-1185">Reference proteome</keyword>
<name>A0A3N0E8V8_9ACTN</name>
<dbReference type="CDD" id="cd05327">
    <property type="entry name" value="retinol-DH_like_SDR_c_like"/>
    <property type="match status" value="1"/>
</dbReference>
<dbReference type="PRINTS" id="PR00080">
    <property type="entry name" value="SDRFAMILY"/>
</dbReference>
<dbReference type="PRINTS" id="PR00081">
    <property type="entry name" value="GDHRDH"/>
</dbReference>
<dbReference type="Proteomes" id="UP000269198">
    <property type="component" value="Unassembled WGS sequence"/>
</dbReference>
<comment type="caution">
    <text evidence="3">The sequence shown here is derived from an EMBL/GenBank/DDBJ whole genome shotgun (WGS) entry which is preliminary data.</text>
</comment>
<dbReference type="EMBL" id="RJMB01000012">
    <property type="protein sequence ID" value="RNL84257.1"/>
    <property type="molecule type" value="Genomic_DNA"/>
</dbReference>
<dbReference type="InterPro" id="IPR036291">
    <property type="entry name" value="NAD(P)-bd_dom_sf"/>
</dbReference>
<sequence>MAGKVVVVTGANTGIGKATALSVAGRGATTILACRDRAKGGRAAEEIRTATGNDEVTTVRLDLADPGSVEECAGEVVASTGGVDVLVNNAGAVMRERELTAQGFERTLVTNHLGHYALTRLLLGHLRRPGRVVSVSSDAHRFVNGIRFDDLTLERGWGIMRAYGHAKLAQILFTRELARRYGDDGVTAHAAHPGFVGSDLYRSRDGGGVVERAAGAAIGLFAKSPAEGAATSIHLAVSDEALGTNGGYWANSKPARASRAATDDHAARRLWETSERLLTGAGTSLPDA</sequence>
<dbReference type="Pfam" id="PF00106">
    <property type="entry name" value="adh_short"/>
    <property type="match status" value="1"/>
</dbReference>
<evidence type="ECO:0000313" key="3">
    <source>
        <dbReference type="EMBL" id="RNL84257.1"/>
    </source>
</evidence>
<evidence type="ECO:0000256" key="2">
    <source>
        <dbReference type="RuleBase" id="RU000363"/>
    </source>
</evidence>
<dbReference type="SUPFAM" id="SSF51735">
    <property type="entry name" value="NAD(P)-binding Rossmann-fold domains"/>
    <property type="match status" value="1"/>
</dbReference>
<organism evidence="3 4">
    <name type="scientific">Halostreptopolyspora alba</name>
    <dbReference type="NCBI Taxonomy" id="2487137"/>
    <lineage>
        <taxon>Bacteria</taxon>
        <taxon>Bacillati</taxon>
        <taxon>Actinomycetota</taxon>
        <taxon>Actinomycetes</taxon>
        <taxon>Streptosporangiales</taxon>
        <taxon>Nocardiopsidaceae</taxon>
        <taxon>Halostreptopolyspora</taxon>
    </lineage>
</organism>
<accession>A0A3N0E8V8</accession>
<proteinExistence type="inferred from homology"/>
<gene>
    <name evidence="3" type="ORF">EFW17_12975</name>
</gene>